<dbReference type="EMBL" id="AGNL01044499">
    <property type="protein sequence ID" value="EJK49712.1"/>
    <property type="molecule type" value="Genomic_DNA"/>
</dbReference>
<protein>
    <submittedName>
        <fullName evidence="2">Uncharacterized protein</fullName>
    </submittedName>
</protein>
<feature type="chain" id="PRO_5003837291" evidence="1">
    <location>
        <begin position="19"/>
        <end position="131"/>
    </location>
</feature>
<gene>
    <name evidence="2" type="ORF">THAOC_31375</name>
</gene>
<evidence type="ECO:0000313" key="2">
    <source>
        <dbReference type="EMBL" id="EJK49712.1"/>
    </source>
</evidence>
<reference evidence="2 3" key="1">
    <citation type="journal article" date="2012" name="Genome Biol.">
        <title>Genome and low-iron response of an oceanic diatom adapted to chronic iron limitation.</title>
        <authorList>
            <person name="Lommer M."/>
            <person name="Specht M."/>
            <person name="Roy A.S."/>
            <person name="Kraemer L."/>
            <person name="Andreson R."/>
            <person name="Gutowska M.A."/>
            <person name="Wolf J."/>
            <person name="Bergner S.V."/>
            <person name="Schilhabel M.B."/>
            <person name="Klostermeier U.C."/>
            <person name="Beiko R.G."/>
            <person name="Rosenstiel P."/>
            <person name="Hippler M."/>
            <person name="Laroche J."/>
        </authorList>
    </citation>
    <scope>NUCLEOTIDE SEQUENCE [LARGE SCALE GENOMIC DNA]</scope>
    <source>
        <strain evidence="2 3">CCMP1005</strain>
    </source>
</reference>
<organism evidence="2 3">
    <name type="scientific">Thalassiosira oceanica</name>
    <name type="common">Marine diatom</name>
    <dbReference type="NCBI Taxonomy" id="159749"/>
    <lineage>
        <taxon>Eukaryota</taxon>
        <taxon>Sar</taxon>
        <taxon>Stramenopiles</taxon>
        <taxon>Ochrophyta</taxon>
        <taxon>Bacillariophyta</taxon>
        <taxon>Coscinodiscophyceae</taxon>
        <taxon>Thalassiosirophycidae</taxon>
        <taxon>Thalassiosirales</taxon>
        <taxon>Thalassiosiraceae</taxon>
        <taxon>Thalassiosira</taxon>
    </lineage>
</organism>
<accession>K0RSW8</accession>
<comment type="caution">
    <text evidence="2">The sequence shown here is derived from an EMBL/GenBank/DDBJ whole genome shotgun (WGS) entry which is preliminary data.</text>
</comment>
<evidence type="ECO:0000313" key="3">
    <source>
        <dbReference type="Proteomes" id="UP000266841"/>
    </source>
</evidence>
<dbReference type="AlphaFoldDB" id="K0RSW8"/>
<feature type="signal peptide" evidence="1">
    <location>
        <begin position="1"/>
        <end position="18"/>
    </location>
</feature>
<dbReference type="Proteomes" id="UP000266841">
    <property type="component" value="Unassembled WGS sequence"/>
</dbReference>
<keyword evidence="1" id="KW-0732">Signal</keyword>
<keyword evidence="3" id="KW-1185">Reference proteome</keyword>
<evidence type="ECO:0000256" key="1">
    <source>
        <dbReference type="SAM" id="SignalP"/>
    </source>
</evidence>
<proteinExistence type="predicted"/>
<name>K0RSW8_THAOC</name>
<sequence length="131" mass="14822">MVKFFHILSFLVTTAVKGHRSNSCRRRTTKHTSDELNFRIADEADNGGSTRRDDYYVSSLYIMTTSPHHTKYKVYRDGVEMTKRVIRRKGYYRSYTTTDLGDVDVCSSGSALSLFRGGVLAGAILLTKVLL</sequence>